<evidence type="ECO:0000256" key="20">
    <source>
        <dbReference type="ARBA" id="ARBA00034000"/>
    </source>
</evidence>
<feature type="active site" description="Acyl-ester intermediate; for transpeptidase activity" evidence="24">
    <location>
        <position position="475"/>
    </location>
</feature>
<keyword evidence="31" id="KW-1185">Reference proteome</keyword>
<dbReference type="Pfam" id="PF00912">
    <property type="entry name" value="Transgly"/>
    <property type="match status" value="1"/>
</dbReference>
<evidence type="ECO:0000256" key="13">
    <source>
        <dbReference type="ARBA" id="ARBA00022960"/>
    </source>
</evidence>
<keyword evidence="13 23" id="KW-0133">Cell shape</keyword>
<keyword evidence="16" id="KW-0046">Antibiotic resistance</keyword>
<dbReference type="SUPFAM" id="SSF53955">
    <property type="entry name" value="Lysozyme-like"/>
    <property type="match status" value="1"/>
</dbReference>
<dbReference type="GO" id="GO:0006508">
    <property type="term" value="P:proteolysis"/>
    <property type="evidence" value="ECO:0007669"/>
    <property type="project" value="UniProtKB-KW"/>
</dbReference>
<evidence type="ECO:0000256" key="3">
    <source>
        <dbReference type="ARBA" id="ARBA00004752"/>
    </source>
</evidence>
<name>A0A1T4QYD7_9GAMM</name>
<evidence type="ECO:0000259" key="29">
    <source>
        <dbReference type="Pfam" id="PF14814"/>
    </source>
</evidence>
<evidence type="ECO:0000256" key="21">
    <source>
        <dbReference type="ARBA" id="ARBA00049902"/>
    </source>
</evidence>
<feature type="domain" description="Penicillin-binding protein transpeptidase" evidence="27">
    <location>
        <begin position="439"/>
        <end position="685"/>
    </location>
</feature>
<organism evidence="30 31">
    <name type="scientific">Lysobacter spongiicola DSM 21749</name>
    <dbReference type="NCBI Taxonomy" id="1122188"/>
    <lineage>
        <taxon>Bacteria</taxon>
        <taxon>Pseudomonadati</taxon>
        <taxon>Pseudomonadota</taxon>
        <taxon>Gammaproteobacteria</taxon>
        <taxon>Lysobacterales</taxon>
        <taxon>Lysobacteraceae</taxon>
        <taxon>Novilysobacter</taxon>
    </lineage>
</organism>
<dbReference type="SUPFAM" id="SSF56601">
    <property type="entry name" value="beta-lactamase/transpeptidase-like"/>
    <property type="match status" value="1"/>
</dbReference>
<dbReference type="PIRSF" id="PIRSF002799">
    <property type="entry name" value="PBP_1b"/>
    <property type="match status" value="1"/>
</dbReference>
<evidence type="ECO:0000256" key="6">
    <source>
        <dbReference type="ARBA" id="ARBA00018637"/>
    </source>
</evidence>
<evidence type="ECO:0000256" key="12">
    <source>
        <dbReference type="ARBA" id="ARBA00022801"/>
    </source>
</evidence>
<proteinExistence type="inferred from homology"/>
<dbReference type="PANTHER" id="PTHR32282">
    <property type="entry name" value="BINDING PROTEIN TRANSPEPTIDASE, PUTATIVE-RELATED"/>
    <property type="match status" value="1"/>
</dbReference>
<dbReference type="GO" id="GO:0009002">
    <property type="term" value="F:serine-type D-Ala-D-Ala carboxypeptidase activity"/>
    <property type="evidence" value="ECO:0007669"/>
    <property type="project" value="UniProtKB-EC"/>
</dbReference>
<evidence type="ECO:0000256" key="5">
    <source>
        <dbReference type="ARBA" id="ARBA00007739"/>
    </source>
</evidence>
<evidence type="ECO:0000256" key="24">
    <source>
        <dbReference type="PIRSR" id="PIRSR002799-1"/>
    </source>
</evidence>
<keyword evidence="7" id="KW-1003">Cell membrane</keyword>
<dbReference type="GO" id="GO:0030288">
    <property type="term" value="C:outer membrane-bounded periplasmic space"/>
    <property type="evidence" value="ECO:0007669"/>
    <property type="project" value="TreeGrafter"/>
</dbReference>
<keyword evidence="11 23" id="KW-0808">Transferase</keyword>
<dbReference type="GO" id="GO:0008955">
    <property type="term" value="F:peptidoglycan glycosyltransferase activity"/>
    <property type="evidence" value="ECO:0007669"/>
    <property type="project" value="UniProtKB-UniRule"/>
</dbReference>
<keyword evidence="9" id="KW-0645">Protease</keyword>
<dbReference type="UniPathway" id="UPA00219"/>
<dbReference type="InterPro" id="IPR012338">
    <property type="entry name" value="Beta-lactam/transpept-like"/>
</dbReference>
<dbReference type="Pfam" id="PF14814">
    <property type="entry name" value="UB2H"/>
    <property type="match status" value="1"/>
</dbReference>
<dbReference type="GO" id="GO:0009274">
    <property type="term" value="C:peptidoglycan-based cell wall"/>
    <property type="evidence" value="ECO:0007669"/>
    <property type="project" value="UniProtKB-UniRule"/>
</dbReference>
<feature type="compositionally biased region" description="Basic and acidic residues" evidence="25">
    <location>
        <begin position="771"/>
        <end position="784"/>
    </location>
</feature>
<evidence type="ECO:0000256" key="1">
    <source>
        <dbReference type="ARBA" id="ARBA00002624"/>
    </source>
</evidence>
<evidence type="ECO:0000256" key="17">
    <source>
        <dbReference type="ARBA" id="ARBA00023268"/>
    </source>
</evidence>
<keyword evidence="14 23" id="KW-0573">Peptidoglycan synthesis</keyword>
<dbReference type="InterPro" id="IPR036950">
    <property type="entry name" value="PBP_transglycosylase"/>
</dbReference>
<comment type="pathway">
    <text evidence="3 23">Cell wall biogenesis; peptidoglycan biosynthesis.</text>
</comment>
<dbReference type="InterPro" id="IPR050396">
    <property type="entry name" value="Glycosyltr_51/Transpeptidase"/>
</dbReference>
<comment type="similarity">
    <text evidence="5 23">In the N-terminal section; belongs to the glycosyltransferase 51 family.</text>
</comment>
<dbReference type="Gene3D" id="3.30.2060.10">
    <property type="entry name" value="Penicillin-binding protein 1b domain"/>
    <property type="match status" value="1"/>
</dbReference>
<evidence type="ECO:0000256" key="26">
    <source>
        <dbReference type="SAM" id="Phobius"/>
    </source>
</evidence>
<dbReference type="Gene3D" id="3.40.710.10">
    <property type="entry name" value="DD-peptidase/beta-lactamase superfamily"/>
    <property type="match status" value="1"/>
</dbReference>
<sequence length="800" mass="86332">MSHAVPRIDHDDNFNATEEGSPRWRRRLVTWTLALIGLALGFLVPYSLYLNHEVGARFDQLRWQLPTRVYGRPLELVPGLAIDADTLKTELDAAGYHEGNGTRSGTYARDGRNWLISSRGFNDVDGAVAPRRLEVALSGGRVGRLRDAAAGEDIPAARLDPARIATLYGQKQEERRLVQLDEVPELLVTGLQAVEDRDFAHHHGIDLSGIMRAAWVNLRSGEKRQGASTLTQQLARSGLLGIGREQTYTRKFNEAIYALLIEARYDKQVILEAYFNQVYLGQRGAQAIHGVAAASEFWFGRDLADLSTEQIALLVGIVRGPSAYDPRRHPERATERRNFVLGEMHETGLIDDAEYKRAVAAPLGVTSTPGSVAANRFPAYVDLVRRQLAADYPADALAGAGLSVMTGMAPSAQAYAESAVTGTLGDLASDKRPALEAGLVLTDVHRGEVLAVVGSGTPDTPGFNRAIEAQRPVGSLLKPFVYLLALAQPGEWSLASWVDDSPVEIALPNGKRWAPGNSDGRSHGTVRLIDALARSYNQATVRVGMQVDPRRIADLLRTLAGIEAPANPSLILGSLDQSPYAMAQLYQFLASGGEIQPLRAVRGVLDVEGRALNRYDTQPAPAQEGDAIAARLVTIALQQAVTGGTGRQLIADGLASLNPAGKTGTSNDSRDSWFAGYTGDHLAVVWVGNDQNEPTGLYGSTGGMRVWSRLFKRMPSAPLEVGSEGLDWQWVVGSNSSDAGCAGARRFAFVSGFAPPYASCQPPEPEVDPADEGRSWLDWFRRGGGDQPTEQPRSTDGGAQ</sequence>
<evidence type="ECO:0000256" key="18">
    <source>
        <dbReference type="ARBA" id="ARBA00023316"/>
    </source>
</evidence>
<protein>
    <recommendedName>
        <fullName evidence="6 22">Penicillin-binding protein 1B</fullName>
        <shortName evidence="23">PBP-1b</shortName>
        <shortName evidence="23">PBP1b</shortName>
    </recommendedName>
    <alternativeName>
        <fullName evidence="19 23">Murein polymerase</fullName>
    </alternativeName>
</protein>
<dbReference type="GO" id="GO:0005886">
    <property type="term" value="C:plasma membrane"/>
    <property type="evidence" value="ECO:0007669"/>
    <property type="project" value="UniProtKB-SubCell"/>
</dbReference>
<dbReference type="InterPro" id="IPR011813">
    <property type="entry name" value="PBP_1b"/>
</dbReference>
<evidence type="ECO:0000256" key="19">
    <source>
        <dbReference type="ARBA" id="ARBA00032454"/>
    </source>
</evidence>
<feature type="transmembrane region" description="Helical" evidence="26">
    <location>
        <begin position="28"/>
        <end position="49"/>
    </location>
</feature>
<evidence type="ECO:0000256" key="23">
    <source>
        <dbReference type="PIRNR" id="PIRNR002799"/>
    </source>
</evidence>
<dbReference type="GO" id="GO:0071555">
    <property type="term" value="P:cell wall organization"/>
    <property type="evidence" value="ECO:0007669"/>
    <property type="project" value="UniProtKB-UniRule"/>
</dbReference>
<keyword evidence="26" id="KW-0812">Transmembrane</keyword>
<evidence type="ECO:0000256" key="25">
    <source>
        <dbReference type="SAM" id="MobiDB-lite"/>
    </source>
</evidence>
<evidence type="ECO:0000259" key="27">
    <source>
        <dbReference type="Pfam" id="PF00905"/>
    </source>
</evidence>
<feature type="domain" description="Glycosyl transferase family 51" evidence="28">
    <location>
        <begin position="165"/>
        <end position="345"/>
    </location>
</feature>
<evidence type="ECO:0000256" key="4">
    <source>
        <dbReference type="ARBA" id="ARBA00007090"/>
    </source>
</evidence>
<evidence type="ECO:0000256" key="14">
    <source>
        <dbReference type="ARBA" id="ARBA00022984"/>
    </source>
</evidence>
<dbReference type="AlphaFoldDB" id="A0A1T4QYD7"/>
<gene>
    <name evidence="30" type="ORF">SAMN02745674_01862</name>
</gene>
<dbReference type="STRING" id="1122188.SAMN02745674_01862"/>
<feature type="domain" description="Bifunctional transglycosylase second" evidence="29">
    <location>
        <begin position="76"/>
        <end position="159"/>
    </location>
</feature>
<evidence type="ECO:0000256" key="16">
    <source>
        <dbReference type="ARBA" id="ARBA00023251"/>
    </source>
</evidence>
<dbReference type="RefSeq" id="WP_200809220.1">
    <property type="nucleotide sequence ID" value="NZ_FUXP01000006.1"/>
</dbReference>
<evidence type="ECO:0000256" key="15">
    <source>
        <dbReference type="ARBA" id="ARBA00023136"/>
    </source>
</evidence>
<reference evidence="30 31" key="1">
    <citation type="submission" date="2017-02" db="EMBL/GenBank/DDBJ databases">
        <authorList>
            <person name="Peterson S.W."/>
        </authorList>
    </citation>
    <scope>NUCLEOTIDE SEQUENCE [LARGE SCALE GENOMIC DNA]</scope>
    <source>
        <strain evidence="30 31">DSM 21749</strain>
    </source>
</reference>
<dbReference type="Pfam" id="PF00905">
    <property type="entry name" value="Transpeptidase"/>
    <property type="match status" value="1"/>
</dbReference>
<dbReference type="Gene3D" id="1.10.3810.10">
    <property type="entry name" value="Biosynthetic peptidoglycan transglycosylase-like"/>
    <property type="match status" value="1"/>
</dbReference>
<comment type="similarity">
    <text evidence="4 23">In the C-terminal section; belongs to the transpeptidase family.</text>
</comment>
<evidence type="ECO:0000256" key="7">
    <source>
        <dbReference type="ARBA" id="ARBA00022475"/>
    </source>
</evidence>
<evidence type="ECO:0000256" key="10">
    <source>
        <dbReference type="ARBA" id="ARBA00022676"/>
    </source>
</evidence>
<evidence type="ECO:0000256" key="22">
    <source>
        <dbReference type="NCBIfam" id="TIGR02071"/>
    </source>
</evidence>
<dbReference type="InterPro" id="IPR023346">
    <property type="entry name" value="Lysozyme-like_dom_sf"/>
</dbReference>
<evidence type="ECO:0000256" key="9">
    <source>
        <dbReference type="ARBA" id="ARBA00022670"/>
    </source>
</evidence>
<evidence type="ECO:0000313" key="31">
    <source>
        <dbReference type="Proteomes" id="UP000190061"/>
    </source>
</evidence>
<dbReference type="InterPro" id="IPR028166">
    <property type="entry name" value="UB2H"/>
</dbReference>
<dbReference type="NCBIfam" id="TIGR02071">
    <property type="entry name" value="PBP_1b"/>
    <property type="match status" value="1"/>
</dbReference>
<evidence type="ECO:0000259" key="28">
    <source>
        <dbReference type="Pfam" id="PF00912"/>
    </source>
</evidence>
<dbReference type="GO" id="GO:0008658">
    <property type="term" value="F:penicillin binding"/>
    <property type="evidence" value="ECO:0007669"/>
    <property type="project" value="UniProtKB-UniRule"/>
</dbReference>
<keyword evidence="26" id="KW-1133">Transmembrane helix</keyword>
<comment type="function">
    <text evidence="1 23">Cell wall formation. Synthesis of cross-linked peptidoglycan from the lipid intermediates. The enzyme has a penicillin-insensitive transglycosylase N-terminal domain (formation of linear glycan strands) and a penicillin-sensitive transpeptidase C-terminal domain (cross-linking of the peptide subunits).</text>
</comment>
<dbReference type="InterPro" id="IPR001264">
    <property type="entry name" value="Glyco_trans_51"/>
</dbReference>
<keyword evidence="8" id="KW-0121">Carboxypeptidase</keyword>
<evidence type="ECO:0000256" key="11">
    <source>
        <dbReference type="ARBA" id="ARBA00022679"/>
    </source>
</evidence>
<dbReference type="GO" id="GO:0009252">
    <property type="term" value="P:peptidoglycan biosynthetic process"/>
    <property type="evidence" value="ECO:0007669"/>
    <property type="project" value="UniProtKB-UniRule"/>
</dbReference>
<dbReference type="EMBL" id="FUXP01000006">
    <property type="protein sequence ID" value="SKA08744.1"/>
    <property type="molecule type" value="Genomic_DNA"/>
</dbReference>
<comment type="subcellular location">
    <subcellularLocation>
        <location evidence="2">Cell membrane</location>
    </subcellularLocation>
</comment>
<comment type="catalytic activity">
    <reaction evidence="21">
        <text>[GlcNAc-(1-&gt;4)-Mur2Ac(oyl-L-Ala-gamma-D-Glu-L-Lys-D-Ala-D-Ala)](n)-di-trans,octa-cis-undecaprenyl diphosphate + beta-D-GlcNAc-(1-&gt;4)-Mur2Ac(oyl-L-Ala-gamma-D-Glu-L-Lys-D-Ala-D-Ala)-di-trans,octa-cis-undecaprenyl diphosphate = [GlcNAc-(1-&gt;4)-Mur2Ac(oyl-L-Ala-gamma-D-Glu-L-Lys-D-Ala-D-Ala)](n+1)-di-trans,octa-cis-undecaprenyl diphosphate + di-trans,octa-cis-undecaprenyl diphosphate + H(+)</text>
        <dbReference type="Rhea" id="RHEA:23708"/>
        <dbReference type="Rhea" id="RHEA-COMP:9602"/>
        <dbReference type="Rhea" id="RHEA-COMP:9603"/>
        <dbReference type="ChEBI" id="CHEBI:15378"/>
        <dbReference type="ChEBI" id="CHEBI:58405"/>
        <dbReference type="ChEBI" id="CHEBI:60033"/>
        <dbReference type="ChEBI" id="CHEBI:78435"/>
        <dbReference type="EC" id="2.4.99.28"/>
    </reaction>
</comment>
<dbReference type="GO" id="GO:0008360">
    <property type="term" value="P:regulation of cell shape"/>
    <property type="evidence" value="ECO:0007669"/>
    <property type="project" value="UniProtKB-UniRule"/>
</dbReference>
<comment type="catalytic activity">
    <reaction evidence="20">
        <text>Preferential cleavage: (Ac)2-L-Lys-D-Ala-|-D-Ala. Also transpeptidation of peptidyl-alanyl moieties that are N-acyl substituents of D-alanine.</text>
        <dbReference type="EC" id="3.4.16.4"/>
    </reaction>
</comment>
<keyword evidence="17" id="KW-0511">Multifunctional enzyme</keyword>
<keyword evidence="10 23" id="KW-0328">Glycosyltransferase</keyword>
<keyword evidence="12" id="KW-0378">Hydrolase</keyword>
<evidence type="ECO:0000256" key="2">
    <source>
        <dbReference type="ARBA" id="ARBA00004236"/>
    </source>
</evidence>
<dbReference type="PANTHER" id="PTHR32282:SF11">
    <property type="entry name" value="PENICILLIN-BINDING PROTEIN 1B"/>
    <property type="match status" value="1"/>
</dbReference>
<dbReference type="InterPro" id="IPR001460">
    <property type="entry name" value="PCN-bd_Tpept"/>
</dbReference>
<feature type="region of interest" description="Disordered" evidence="25">
    <location>
        <begin position="759"/>
        <end position="800"/>
    </location>
</feature>
<evidence type="ECO:0000256" key="8">
    <source>
        <dbReference type="ARBA" id="ARBA00022645"/>
    </source>
</evidence>
<accession>A0A1T4QYD7</accession>
<dbReference type="Proteomes" id="UP000190061">
    <property type="component" value="Unassembled WGS sequence"/>
</dbReference>
<evidence type="ECO:0000313" key="30">
    <source>
        <dbReference type="EMBL" id="SKA08744.1"/>
    </source>
</evidence>
<dbReference type="GO" id="GO:0046677">
    <property type="term" value="P:response to antibiotic"/>
    <property type="evidence" value="ECO:0007669"/>
    <property type="project" value="UniProtKB-UniRule"/>
</dbReference>
<keyword evidence="15 26" id="KW-0472">Membrane</keyword>
<feature type="active site" description="Proton donor; for transglycosylase activity" evidence="24">
    <location>
        <position position="195"/>
    </location>
</feature>
<keyword evidence="18 23" id="KW-0961">Cell wall biogenesis/degradation</keyword>